<sequence length="367" mass="41337">MSPKRASTPQPNSEPASKKVKPTPTDTRWSKVSASANASNSYKDFKEEDLVRAYTYVCMCKPPYDEDTSEDEDDPEQESDKGDAVKPHCDYGKTCLCDKPATEHPDHPWVITNAAKQKYLTARIMCDLRCPDMFDIYTFNDHAGYGVVEVVQNLVLDFVEAQAQGDWKEQWVICAAMSQFATGGSFDPIMMVDDGRGLMVLLSLVGRMFLSMLATLKEQKLLQPGSEIKDLAQVMTSWIELIETWEIKNYDEEEEEVPDFRAIIWTYAKTHGITLPLESKFTDTLEEVGELPAGKDPWRFAAIFKEYQRVHARSYYNTGKKARIGGDSLDITTWSSAARKEGSFTGKDPLGKKEMDAIKDGMVLQLA</sequence>
<reference evidence="2" key="2">
    <citation type="submission" date="2020-02" db="EMBL/GenBank/DDBJ databases">
        <authorList>
            <person name="Gilchrist C.L.M."/>
            <person name="Chooi Y.-H."/>
        </authorList>
    </citation>
    <scope>NUCLEOTIDE SEQUENCE</scope>
    <source>
        <strain evidence="2">MST-FP2251</strain>
    </source>
</reference>
<dbReference type="EMBL" id="VCAU01000040">
    <property type="protein sequence ID" value="KAF9889062.1"/>
    <property type="molecule type" value="Genomic_DNA"/>
</dbReference>
<proteinExistence type="predicted"/>
<evidence type="ECO:0000313" key="3">
    <source>
        <dbReference type="Proteomes" id="UP001194746"/>
    </source>
</evidence>
<evidence type="ECO:0000256" key="1">
    <source>
        <dbReference type="SAM" id="MobiDB-lite"/>
    </source>
</evidence>
<keyword evidence="3" id="KW-1185">Reference proteome</keyword>
<gene>
    <name evidence="2" type="ORF">FE257_008039</name>
</gene>
<dbReference type="Proteomes" id="UP001194746">
    <property type="component" value="Unassembled WGS sequence"/>
</dbReference>
<name>A0AAD4GTU2_ASPNN</name>
<feature type="compositionally biased region" description="Acidic residues" evidence="1">
    <location>
        <begin position="65"/>
        <end position="77"/>
    </location>
</feature>
<organism evidence="2 3">
    <name type="scientific">Aspergillus nanangensis</name>
    <dbReference type="NCBI Taxonomy" id="2582783"/>
    <lineage>
        <taxon>Eukaryota</taxon>
        <taxon>Fungi</taxon>
        <taxon>Dikarya</taxon>
        <taxon>Ascomycota</taxon>
        <taxon>Pezizomycotina</taxon>
        <taxon>Eurotiomycetes</taxon>
        <taxon>Eurotiomycetidae</taxon>
        <taxon>Eurotiales</taxon>
        <taxon>Aspergillaceae</taxon>
        <taxon>Aspergillus</taxon>
        <taxon>Aspergillus subgen. Circumdati</taxon>
    </lineage>
</organism>
<evidence type="ECO:0000313" key="2">
    <source>
        <dbReference type="EMBL" id="KAF9889062.1"/>
    </source>
</evidence>
<feature type="region of interest" description="Disordered" evidence="1">
    <location>
        <begin position="1"/>
        <end position="41"/>
    </location>
</feature>
<accession>A0AAD4GTU2</accession>
<dbReference type="AlphaFoldDB" id="A0AAD4GTU2"/>
<comment type="caution">
    <text evidence="2">The sequence shown here is derived from an EMBL/GenBank/DDBJ whole genome shotgun (WGS) entry which is preliminary data.</text>
</comment>
<protein>
    <submittedName>
        <fullName evidence="2">Uncharacterized protein</fullName>
    </submittedName>
</protein>
<feature type="compositionally biased region" description="Polar residues" evidence="1">
    <location>
        <begin position="1"/>
        <end position="15"/>
    </location>
</feature>
<reference evidence="2" key="1">
    <citation type="journal article" date="2019" name="Beilstein J. Org. Chem.">
        <title>Nanangenines: drimane sesquiterpenoids as the dominant metabolite cohort of a novel Australian fungus, Aspergillus nanangensis.</title>
        <authorList>
            <person name="Lacey H.J."/>
            <person name="Gilchrist C.L.M."/>
            <person name="Crombie A."/>
            <person name="Kalaitzis J.A."/>
            <person name="Vuong D."/>
            <person name="Rutledge P.J."/>
            <person name="Turner P."/>
            <person name="Pitt J.I."/>
            <person name="Lacey E."/>
            <person name="Chooi Y.H."/>
            <person name="Piggott A.M."/>
        </authorList>
    </citation>
    <scope>NUCLEOTIDE SEQUENCE</scope>
    <source>
        <strain evidence="2">MST-FP2251</strain>
    </source>
</reference>
<feature type="region of interest" description="Disordered" evidence="1">
    <location>
        <begin position="65"/>
        <end position="85"/>
    </location>
</feature>